<sequence>MRRKQVNMQYVPTRIDPDPVIQRPSITDSLQEISHFLATETTTNTLTDTSVNDLPCNQQDADEANSALEEKTDEVSGTEKKAETQQIVKEMLDWKHKYHALENESKKQATQAEENVKRLQEGFLLELTASVEVHKAKIEEISEELQRLVSENEAFRNQLSYHNIEPATIPIDTPGFREYGATAEEMKYIKDAHQYAISSASETTEHTENLKSNIEVSLPTQNTIQVVEYELNLLKVGYLVPRDELIHLAKDHHERSAGQVAKDTLMKAIPGLFARKGHDRRKHKTMSRSDSIDSASIRSVDTTYTTSSRTTVDTRISQRDSRRNTLEYDENARIPKSATTNSGLRALLTHNYSNIDRGLDDDESIKDTDDVMPISPSSSISLSQPPYVLRSGAEAPNVKQGGLGWTKRKRVVVPTDALPPKVPITLHVFPVHQDRRL</sequence>
<comment type="caution">
    <text evidence="2">The sequence shown here is derived from an EMBL/GenBank/DDBJ whole genome shotgun (WGS) entry which is preliminary data.</text>
</comment>
<feature type="compositionally biased region" description="Basic and acidic residues" evidence="1">
    <location>
        <begin position="68"/>
        <end position="83"/>
    </location>
</feature>
<keyword evidence="3" id="KW-1185">Reference proteome</keyword>
<feature type="compositionally biased region" description="Low complexity" evidence="1">
    <location>
        <begin position="373"/>
        <end position="383"/>
    </location>
</feature>
<dbReference type="EMBL" id="JAEPRA010000011">
    <property type="protein sequence ID" value="KAG2178730.1"/>
    <property type="molecule type" value="Genomic_DNA"/>
</dbReference>
<accession>A0A8H7UDA0</accession>
<dbReference type="OrthoDB" id="2412845at2759"/>
<dbReference type="Proteomes" id="UP000612746">
    <property type="component" value="Unassembled WGS sequence"/>
</dbReference>
<name>A0A8H7UDA0_9FUNG</name>
<proteinExistence type="predicted"/>
<feature type="region of interest" description="Disordered" evidence="1">
    <location>
        <begin position="357"/>
        <end position="383"/>
    </location>
</feature>
<evidence type="ECO:0000313" key="2">
    <source>
        <dbReference type="EMBL" id="KAG2178730.1"/>
    </source>
</evidence>
<feature type="region of interest" description="Disordered" evidence="1">
    <location>
        <begin position="48"/>
        <end position="83"/>
    </location>
</feature>
<feature type="region of interest" description="Disordered" evidence="1">
    <location>
        <begin position="302"/>
        <end position="324"/>
    </location>
</feature>
<evidence type="ECO:0000313" key="3">
    <source>
        <dbReference type="Proteomes" id="UP000612746"/>
    </source>
</evidence>
<protein>
    <submittedName>
        <fullName evidence="2">Uncharacterized protein</fullName>
    </submittedName>
</protein>
<evidence type="ECO:0000256" key="1">
    <source>
        <dbReference type="SAM" id="MobiDB-lite"/>
    </source>
</evidence>
<reference evidence="2" key="1">
    <citation type="submission" date="2020-12" db="EMBL/GenBank/DDBJ databases">
        <title>Metabolic potential, ecology and presence of endohyphal bacteria is reflected in genomic diversity of Mucoromycotina.</title>
        <authorList>
            <person name="Muszewska A."/>
            <person name="Okrasinska A."/>
            <person name="Steczkiewicz K."/>
            <person name="Drgas O."/>
            <person name="Orlowska M."/>
            <person name="Perlinska-Lenart U."/>
            <person name="Aleksandrzak-Piekarczyk T."/>
            <person name="Szatraj K."/>
            <person name="Zielenkiewicz U."/>
            <person name="Pilsyk S."/>
            <person name="Malc E."/>
            <person name="Mieczkowski P."/>
            <person name="Kruszewska J.S."/>
            <person name="Biernat P."/>
            <person name="Pawlowska J."/>
        </authorList>
    </citation>
    <scope>NUCLEOTIDE SEQUENCE</scope>
    <source>
        <strain evidence="2">WA0000051536</strain>
    </source>
</reference>
<gene>
    <name evidence="2" type="ORF">INT44_001883</name>
</gene>
<dbReference type="AlphaFoldDB" id="A0A8H7UDA0"/>
<organism evidence="2 3">
    <name type="scientific">Umbelopsis vinacea</name>
    <dbReference type="NCBI Taxonomy" id="44442"/>
    <lineage>
        <taxon>Eukaryota</taxon>
        <taxon>Fungi</taxon>
        <taxon>Fungi incertae sedis</taxon>
        <taxon>Mucoromycota</taxon>
        <taxon>Mucoromycotina</taxon>
        <taxon>Umbelopsidomycetes</taxon>
        <taxon>Umbelopsidales</taxon>
        <taxon>Umbelopsidaceae</taxon>
        <taxon>Umbelopsis</taxon>
    </lineage>
</organism>
<feature type="compositionally biased region" description="Low complexity" evidence="1">
    <location>
        <begin position="302"/>
        <end position="315"/>
    </location>
</feature>
<feature type="compositionally biased region" description="Polar residues" evidence="1">
    <location>
        <begin position="50"/>
        <end position="59"/>
    </location>
</feature>